<evidence type="ECO:0000313" key="10">
    <source>
        <dbReference type="Proteomes" id="UP000001918"/>
    </source>
</evidence>
<feature type="compositionally biased region" description="Low complexity" evidence="7">
    <location>
        <begin position="385"/>
        <end position="409"/>
    </location>
</feature>
<dbReference type="EC" id="3.1.1.31" evidence="5"/>
<name>D1A1T6_THECD</name>
<evidence type="ECO:0000256" key="5">
    <source>
        <dbReference type="ARBA" id="ARBA00013198"/>
    </source>
</evidence>
<dbReference type="InterPro" id="IPR037171">
    <property type="entry name" value="NagB/RpiA_transferase-like"/>
</dbReference>
<dbReference type="KEGG" id="tcu:Tcur_2208"/>
<dbReference type="NCBIfam" id="TIGR01198">
    <property type="entry name" value="pgl"/>
    <property type="match status" value="1"/>
</dbReference>
<sequence>MTVPTVLIHRDPTLLARAAAARLVTRIVDVQAARGGAALVLTGGGIGTAVLAELAATGARDAIDWGRLDLWWGDERFLPSGHPDRNETGARRALLDHVPLDPARVHPMPASDGPDGDDPEAAAERYAALLRAAARPEDHGPVPSFDVLMLGVGPDAHVASLFPEMPALYEEERTVVAVRGAPKPPPTRITLTLPAIRAAREVWLLAAGEAKADAVRLALSEAGPLAAPAAGAPGPPADAGPAGPGGGEQTAPGPGAHRLPLTLGETTGSRRCSDSVTTLRQIWGDRRTPEGGNAPNATAAHPHPHRGPARPAGRADRRAGRARRQHPQPVRPGGRRGRGGRVHRGRPARRSVAGRAGRRDRTGRGRRHHGGARPSARAGRRAHPGDAAGRPGAGRAALPAAGAGGAAARRVGDLGAGGGGAAGAPQRRLRPERRARTRRRRRPVPVL</sequence>
<dbReference type="Proteomes" id="UP000001918">
    <property type="component" value="Chromosome"/>
</dbReference>
<feature type="domain" description="Glucosamine/galactosamine-6-phosphate isomerase" evidence="8">
    <location>
        <begin position="11"/>
        <end position="232"/>
    </location>
</feature>
<proteinExistence type="inferred from homology"/>
<feature type="region of interest" description="Disordered" evidence="7">
    <location>
        <begin position="226"/>
        <end position="447"/>
    </location>
</feature>
<comment type="similarity">
    <text evidence="4">Belongs to the glucosamine/galactosamine-6-phosphate isomerase family. 6-phosphogluconolactonase subfamily.</text>
</comment>
<feature type="compositionally biased region" description="Basic residues" evidence="7">
    <location>
        <begin position="427"/>
        <end position="447"/>
    </location>
</feature>
<evidence type="ECO:0000256" key="1">
    <source>
        <dbReference type="ARBA" id="ARBA00000832"/>
    </source>
</evidence>
<evidence type="ECO:0000313" key="9">
    <source>
        <dbReference type="EMBL" id="ACY97774.1"/>
    </source>
</evidence>
<organism evidence="9 10">
    <name type="scientific">Thermomonospora curvata (strain ATCC 19995 / DSM 43183 / JCM 3096 / KCTC 9072 / NBRC 15933 / NCIMB 10081 / Henssen B9)</name>
    <dbReference type="NCBI Taxonomy" id="471852"/>
    <lineage>
        <taxon>Bacteria</taxon>
        <taxon>Bacillati</taxon>
        <taxon>Actinomycetota</taxon>
        <taxon>Actinomycetes</taxon>
        <taxon>Streptosporangiales</taxon>
        <taxon>Thermomonosporaceae</taxon>
        <taxon>Thermomonospora</taxon>
    </lineage>
</organism>
<dbReference type="SUPFAM" id="SSF100950">
    <property type="entry name" value="NagB/RpiA/CoA transferase-like"/>
    <property type="match status" value="1"/>
</dbReference>
<comment type="catalytic activity">
    <reaction evidence="1">
        <text>6-phospho-D-glucono-1,5-lactone + H2O = 6-phospho-D-gluconate + H(+)</text>
        <dbReference type="Rhea" id="RHEA:12556"/>
        <dbReference type="ChEBI" id="CHEBI:15377"/>
        <dbReference type="ChEBI" id="CHEBI:15378"/>
        <dbReference type="ChEBI" id="CHEBI:57955"/>
        <dbReference type="ChEBI" id="CHEBI:58759"/>
        <dbReference type="EC" id="3.1.1.31"/>
    </reaction>
</comment>
<keyword evidence="10" id="KW-1185">Reference proteome</keyword>
<dbReference type="InterPro" id="IPR039104">
    <property type="entry name" value="6PGL"/>
</dbReference>
<dbReference type="PANTHER" id="PTHR11054">
    <property type="entry name" value="6-PHOSPHOGLUCONOLACTONASE"/>
    <property type="match status" value="1"/>
</dbReference>
<dbReference type="UniPathway" id="UPA00115">
    <property type="reaction ID" value="UER00409"/>
</dbReference>
<comment type="pathway">
    <text evidence="3">Carbohydrate degradation; pentose phosphate pathway; D-ribulose 5-phosphate from D-glucose 6-phosphate (oxidative stage): step 2/3.</text>
</comment>
<dbReference type="InterPro" id="IPR006148">
    <property type="entry name" value="Glc/Gal-6P_isomerase"/>
</dbReference>
<dbReference type="AlphaFoldDB" id="D1A1T6"/>
<reference evidence="9 10" key="1">
    <citation type="journal article" date="2011" name="Stand. Genomic Sci.">
        <title>Complete genome sequence of Thermomonospora curvata type strain (B9).</title>
        <authorList>
            <person name="Chertkov O."/>
            <person name="Sikorski J."/>
            <person name="Nolan M."/>
            <person name="Lapidus A."/>
            <person name="Lucas S."/>
            <person name="Del Rio T.G."/>
            <person name="Tice H."/>
            <person name="Cheng J.F."/>
            <person name="Goodwin L."/>
            <person name="Pitluck S."/>
            <person name="Liolios K."/>
            <person name="Ivanova N."/>
            <person name="Mavromatis K."/>
            <person name="Mikhailova N."/>
            <person name="Ovchinnikova G."/>
            <person name="Pati A."/>
            <person name="Chen A."/>
            <person name="Palaniappan K."/>
            <person name="Djao O.D."/>
            <person name="Land M."/>
            <person name="Hauser L."/>
            <person name="Chang Y.J."/>
            <person name="Jeffries C.D."/>
            <person name="Brettin T."/>
            <person name="Han C."/>
            <person name="Detter J.C."/>
            <person name="Rohde M."/>
            <person name="Goker M."/>
            <person name="Woyke T."/>
            <person name="Bristow J."/>
            <person name="Eisen J.A."/>
            <person name="Markowitz V."/>
            <person name="Hugenholtz P."/>
            <person name="Klenk H.P."/>
            <person name="Kyrpides N.C."/>
        </authorList>
    </citation>
    <scope>NUCLEOTIDE SEQUENCE [LARGE SCALE GENOMIC DNA]</scope>
    <source>
        <strain evidence="10">ATCC 19995 / DSM 43183 / JCM 3096 / KCTC 9072 / NBRC 15933 / NCIMB 10081 / Henssen B9</strain>
    </source>
</reference>
<dbReference type="InterPro" id="IPR005900">
    <property type="entry name" value="6-phosphogluconolactonase_DevB"/>
</dbReference>
<dbReference type="GO" id="GO:0017057">
    <property type="term" value="F:6-phosphogluconolactonase activity"/>
    <property type="evidence" value="ECO:0007669"/>
    <property type="project" value="UniProtKB-EC"/>
</dbReference>
<evidence type="ECO:0000256" key="2">
    <source>
        <dbReference type="ARBA" id="ARBA00002681"/>
    </source>
</evidence>
<dbReference type="STRING" id="471852.Tcur_2208"/>
<dbReference type="Pfam" id="PF01182">
    <property type="entry name" value="Glucosamine_iso"/>
    <property type="match status" value="1"/>
</dbReference>
<feature type="compositionally biased region" description="Basic residues" evidence="7">
    <location>
        <begin position="333"/>
        <end position="349"/>
    </location>
</feature>
<accession>D1A1T6</accession>
<feature type="compositionally biased region" description="Polar residues" evidence="7">
    <location>
        <begin position="264"/>
        <end position="280"/>
    </location>
</feature>
<dbReference type="eggNOG" id="COG0363">
    <property type="taxonomic scope" value="Bacteria"/>
</dbReference>
<gene>
    <name evidence="9" type="ordered locus">Tcur_2208</name>
</gene>
<dbReference type="CDD" id="cd01400">
    <property type="entry name" value="6PGL"/>
    <property type="match status" value="1"/>
</dbReference>
<dbReference type="EMBL" id="CP001738">
    <property type="protein sequence ID" value="ACY97774.1"/>
    <property type="molecule type" value="Genomic_DNA"/>
</dbReference>
<dbReference type="HOGENOM" id="CLU_612401_0_0_11"/>
<dbReference type="GO" id="GO:0006098">
    <property type="term" value="P:pentose-phosphate shunt"/>
    <property type="evidence" value="ECO:0007669"/>
    <property type="project" value="UniProtKB-UniPathway"/>
</dbReference>
<evidence type="ECO:0000256" key="4">
    <source>
        <dbReference type="ARBA" id="ARBA00010662"/>
    </source>
</evidence>
<evidence type="ECO:0000259" key="8">
    <source>
        <dbReference type="Pfam" id="PF01182"/>
    </source>
</evidence>
<evidence type="ECO:0000256" key="6">
    <source>
        <dbReference type="ARBA" id="ARBA00020337"/>
    </source>
</evidence>
<evidence type="ECO:0000256" key="7">
    <source>
        <dbReference type="SAM" id="MobiDB-lite"/>
    </source>
</evidence>
<dbReference type="GO" id="GO:0005975">
    <property type="term" value="P:carbohydrate metabolic process"/>
    <property type="evidence" value="ECO:0007669"/>
    <property type="project" value="InterPro"/>
</dbReference>
<protein>
    <recommendedName>
        <fullName evidence="6">6-phosphogluconolactonase</fullName>
        <ecNumber evidence="5">3.1.1.31</ecNumber>
    </recommendedName>
</protein>
<comment type="function">
    <text evidence="2">Hydrolysis of 6-phosphogluconolactone to 6-phosphogluconate.</text>
</comment>
<dbReference type="Gene3D" id="3.40.50.1360">
    <property type="match status" value="1"/>
</dbReference>
<dbReference type="PANTHER" id="PTHR11054:SF0">
    <property type="entry name" value="6-PHOSPHOGLUCONOLACTONASE"/>
    <property type="match status" value="1"/>
</dbReference>
<evidence type="ECO:0000256" key="3">
    <source>
        <dbReference type="ARBA" id="ARBA00004961"/>
    </source>
</evidence>